<keyword evidence="2" id="KW-1185">Reference proteome</keyword>
<accession>A0A368GXF1</accession>
<name>A0A368GXF1_ANCCA</name>
<comment type="caution">
    <text evidence="1">The sequence shown here is derived from an EMBL/GenBank/DDBJ whole genome shotgun (WGS) entry which is preliminary data.</text>
</comment>
<dbReference type="EMBL" id="JOJR01000039">
    <property type="protein sequence ID" value="RCN49032.1"/>
    <property type="molecule type" value="Genomic_DNA"/>
</dbReference>
<evidence type="ECO:0000313" key="1">
    <source>
        <dbReference type="EMBL" id="RCN49032.1"/>
    </source>
</evidence>
<reference evidence="1 2" key="1">
    <citation type="submission" date="2014-10" db="EMBL/GenBank/DDBJ databases">
        <title>Draft genome of the hookworm Ancylostoma caninum.</title>
        <authorList>
            <person name="Mitreva M."/>
        </authorList>
    </citation>
    <scope>NUCLEOTIDE SEQUENCE [LARGE SCALE GENOMIC DNA]</scope>
    <source>
        <strain evidence="1 2">Baltimore</strain>
    </source>
</reference>
<sequence length="466" mass="52481">MRCILATDGSDPTPTWAPSDSCTDDAFANIKVPPVLNTSDGTYVQHDCGIAVLLDLDRTYTSEEGFSNVRLFIRDTIAACMSRGIGYRTYIYPMFNSSIQTVCCAEDVCSQQIELMDYLEYVVDYDTLAPVQNETEEANFTYALVDLMKLLAQPKTKCLYNTIVLLTNRIFVTNQTLLGKDVANIVNYGCITFTIIALGNTGITQEMMFQYYSVYTQRLFVVPGYNCITKLDKCVRPCGAEGATDCQNEQLTSCPYPTTTPRLTTTTTELQITTTVSSLRSGFGFSPVMLRFRVVQTSPDPSLSDYWHIIYLFALSNRTTNDEFQRAVKFISTPLQQCAKSSIKVTVRFLAKNGVDSGWLTRLEHLNKFLETLSADEILLDASETIDVYDNTTLVLVDEAVSIPTGQTFKDDEPRITLLTDFVSEVIFDCNQFCTFDIIYLVTYQLIYLFLNSLNCPYYLSNIKQL</sequence>
<gene>
    <name evidence="1" type="ORF">ANCCAN_04909</name>
</gene>
<dbReference type="AlphaFoldDB" id="A0A368GXF1"/>
<proteinExistence type="predicted"/>
<protein>
    <submittedName>
        <fullName evidence="1">Uncharacterized protein</fullName>
    </submittedName>
</protein>
<dbReference type="STRING" id="29170.A0A368GXF1"/>
<dbReference type="OrthoDB" id="5833399at2759"/>
<evidence type="ECO:0000313" key="2">
    <source>
        <dbReference type="Proteomes" id="UP000252519"/>
    </source>
</evidence>
<organism evidence="1 2">
    <name type="scientific">Ancylostoma caninum</name>
    <name type="common">Dog hookworm</name>
    <dbReference type="NCBI Taxonomy" id="29170"/>
    <lineage>
        <taxon>Eukaryota</taxon>
        <taxon>Metazoa</taxon>
        <taxon>Ecdysozoa</taxon>
        <taxon>Nematoda</taxon>
        <taxon>Chromadorea</taxon>
        <taxon>Rhabditida</taxon>
        <taxon>Rhabditina</taxon>
        <taxon>Rhabditomorpha</taxon>
        <taxon>Strongyloidea</taxon>
        <taxon>Ancylostomatidae</taxon>
        <taxon>Ancylostomatinae</taxon>
        <taxon>Ancylostoma</taxon>
    </lineage>
</organism>
<dbReference type="Proteomes" id="UP000252519">
    <property type="component" value="Unassembled WGS sequence"/>
</dbReference>